<keyword evidence="8" id="KW-1185">Reference proteome</keyword>
<keyword evidence="1" id="KW-1003">Cell membrane</keyword>
<proteinExistence type="predicted"/>
<evidence type="ECO:0000256" key="5">
    <source>
        <dbReference type="SAM" id="Phobius"/>
    </source>
</evidence>
<dbReference type="AlphaFoldDB" id="A0A9Q7AFR6"/>
<dbReference type="Pfam" id="PF18955">
    <property type="entry name" value="DUF5698"/>
    <property type="match status" value="1"/>
</dbReference>
<evidence type="ECO:0000256" key="4">
    <source>
        <dbReference type="ARBA" id="ARBA00023136"/>
    </source>
</evidence>
<feature type="domain" description="DUF5698" evidence="6">
    <location>
        <begin position="22"/>
        <end position="79"/>
    </location>
</feature>
<accession>A0A9Q7AFR6</accession>
<keyword evidence="2 5" id="KW-0812">Transmembrane</keyword>
<evidence type="ECO:0000256" key="1">
    <source>
        <dbReference type="ARBA" id="ARBA00022475"/>
    </source>
</evidence>
<dbReference type="InterPro" id="IPR022930">
    <property type="entry name" value="UPF0316"/>
</dbReference>
<dbReference type="EMBL" id="CP072943">
    <property type="protein sequence ID" value="QTX32389.1"/>
    <property type="molecule type" value="Genomic_DNA"/>
</dbReference>
<name>A0A9Q7AFR6_9BACT</name>
<dbReference type="CDD" id="cd16381">
    <property type="entry name" value="YitT_C_like_1"/>
    <property type="match status" value="1"/>
</dbReference>
<evidence type="ECO:0000313" key="7">
    <source>
        <dbReference type="EMBL" id="QTX32389.1"/>
    </source>
</evidence>
<evidence type="ECO:0000256" key="2">
    <source>
        <dbReference type="ARBA" id="ARBA00022692"/>
    </source>
</evidence>
<dbReference type="Proteomes" id="UP000671879">
    <property type="component" value="Chromosome"/>
</dbReference>
<evidence type="ECO:0000256" key="3">
    <source>
        <dbReference type="ARBA" id="ARBA00022989"/>
    </source>
</evidence>
<keyword evidence="4 5" id="KW-0472">Membrane</keyword>
<evidence type="ECO:0000313" key="8">
    <source>
        <dbReference type="Proteomes" id="UP000671879"/>
    </source>
</evidence>
<reference evidence="8" key="1">
    <citation type="submission" date="2021-04" db="EMBL/GenBank/DDBJ databases">
        <title>A novel Synergistetes isolate from a pyrite-forming mixed culture.</title>
        <authorList>
            <person name="Bunk B."/>
            <person name="Sproer C."/>
            <person name="Spring S."/>
            <person name="Pester M."/>
        </authorList>
    </citation>
    <scope>NUCLEOTIDE SEQUENCE [LARGE SCALE GENOMIC DNA]</scope>
    <source>
        <strain evidence="8">J.5.4.2-T.3.5.2</strain>
    </source>
</reference>
<gene>
    <name evidence="7" type="ORF">KAR29_00080</name>
</gene>
<evidence type="ECO:0000259" key="6">
    <source>
        <dbReference type="Pfam" id="PF18955"/>
    </source>
</evidence>
<dbReference type="PANTHER" id="PTHR40060">
    <property type="entry name" value="UPF0316 PROTEIN YEBE"/>
    <property type="match status" value="1"/>
</dbReference>
<sequence>MEILFAAALIFLARVADVSMATVRMLLLVKGRRGIAAFVGFFEVSLYLLSLQYVLKAGLSSPLNFIAYAGGYATGNFMGSLLEEKLLSGHVLVEIIAHDVAGGACMANTLREAGFGTTVITGEGRNGPRLVLKVVCDRNDRHRVLAATKGCSAFVFVSDLKGVQGGHFQRKAK</sequence>
<dbReference type="RefSeq" id="WP_274373621.1">
    <property type="nucleotide sequence ID" value="NZ_CP072943.1"/>
</dbReference>
<dbReference type="KEGG" id="aram:KAR29_00080"/>
<protein>
    <recommendedName>
        <fullName evidence="6">DUF5698 domain-containing protein</fullName>
    </recommendedName>
</protein>
<feature type="transmembrane region" description="Helical" evidence="5">
    <location>
        <begin position="34"/>
        <end position="55"/>
    </location>
</feature>
<dbReference type="PANTHER" id="PTHR40060:SF1">
    <property type="entry name" value="UPF0316 PROTEIN YEBE"/>
    <property type="match status" value="1"/>
</dbReference>
<dbReference type="InterPro" id="IPR044035">
    <property type="entry name" value="DUF5698"/>
</dbReference>
<keyword evidence="3 5" id="KW-1133">Transmembrane helix</keyword>
<organism evidence="7 8">
    <name type="scientific">Aminithiophilus ramosus</name>
    <dbReference type="NCBI Taxonomy" id="3029084"/>
    <lineage>
        <taxon>Bacteria</taxon>
        <taxon>Thermotogati</taxon>
        <taxon>Synergistota</taxon>
        <taxon>Synergistia</taxon>
        <taxon>Synergistales</taxon>
        <taxon>Aminithiophilaceae</taxon>
        <taxon>Aminithiophilus</taxon>
    </lineage>
</organism>